<feature type="domain" description="Dual OB-containing" evidence="1">
    <location>
        <begin position="5"/>
        <end position="222"/>
    </location>
</feature>
<dbReference type="Pfam" id="PF22557">
    <property type="entry name" value="DuOB"/>
    <property type="match status" value="1"/>
</dbReference>
<dbReference type="Proteomes" id="UP000028547">
    <property type="component" value="Unassembled WGS sequence"/>
</dbReference>
<name>A0A084SVZ8_9BACT</name>
<sequence length="228" mass="25893">MSNIKRIVCLANSRKLSGRCIAGKIMRGNAPGAWVRPVSDREHEEVSYEERQYEDGSDPSLLDIIDIHFVEARPKDHQKENKLLDARYYWEKVGRLTWDDLTQLVDNVQELWSNGDSTYHGLHDRVSLADAKTFGYSLVFICVDDLRISVFAPGLSFGNAKRRVQAAFSYNGIQYQLWVTDPVVEKLYLAKKNGEFDLGEAYITVSLGEPKDGECYKLVAAIITREIA</sequence>
<proteinExistence type="predicted"/>
<reference evidence="2 3" key="1">
    <citation type="submission" date="2014-07" db="EMBL/GenBank/DDBJ databases">
        <title>Draft Genome Sequence of Gephyronic Acid Producer, Cystobacter violaceus Strain Cb vi76.</title>
        <authorList>
            <person name="Stevens D.C."/>
            <person name="Young J."/>
            <person name="Carmichael R."/>
            <person name="Tan J."/>
            <person name="Taylor R.E."/>
        </authorList>
    </citation>
    <scope>NUCLEOTIDE SEQUENCE [LARGE SCALE GENOMIC DNA]</scope>
    <source>
        <strain evidence="2 3">Cb vi76</strain>
    </source>
</reference>
<evidence type="ECO:0000259" key="1">
    <source>
        <dbReference type="Pfam" id="PF22557"/>
    </source>
</evidence>
<gene>
    <name evidence="2" type="ORF">Q664_14165</name>
</gene>
<dbReference type="RefSeq" id="WP_043394556.1">
    <property type="nucleotide sequence ID" value="NZ_JPMI01000081.1"/>
</dbReference>
<dbReference type="AlphaFoldDB" id="A0A084SVZ8"/>
<protein>
    <recommendedName>
        <fullName evidence="1">Dual OB-containing domain-containing protein</fullName>
    </recommendedName>
</protein>
<evidence type="ECO:0000313" key="2">
    <source>
        <dbReference type="EMBL" id="KFA92633.1"/>
    </source>
</evidence>
<organism evidence="2 3">
    <name type="scientific">Archangium violaceum Cb vi76</name>
    <dbReference type="NCBI Taxonomy" id="1406225"/>
    <lineage>
        <taxon>Bacteria</taxon>
        <taxon>Pseudomonadati</taxon>
        <taxon>Myxococcota</taxon>
        <taxon>Myxococcia</taxon>
        <taxon>Myxococcales</taxon>
        <taxon>Cystobacterineae</taxon>
        <taxon>Archangiaceae</taxon>
        <taxon>Archangium</taxon>
    </lineage>
</organism>
<accession>A0A084SVZ8</accession>
<dbReference type="InterPro" id="IPR054335">
    <property type="entry name" value="DuOB_dom"/>
</dbReference>
<comment type="caution">
    <text evidence="2">The sequence shown here is derived from an EMBL/GenBank/DDBJ whole genome shotgun (WGS) entry which is preliminary data.</text>
</comment>
<dbReference type="EMBL" id="JPMI01000081">
    <property type="protein sequence ID" value="KFA92633.1"/>
    <property type="molecule type" value="Genomic_DNA"/>
</dbReference>
<evidence type="ECO:0000313" key="3">
    <source>
        <dbReference type="Proteomes" id="UP000028547"/>
    </source>
</evidence>